<dbReference type="GO" id="GO:0003677">
    <property type="term" value="F:DNA binding"/>
    <property type="evidence" value="ECO:0007669"/>
    <property type="project" value="UniProtKB-UniRule"/>
</dbReference>
<feature type="compositionally biased region" description="Polar residues" evidence="2">
    <location>
        <begin position="65"/>
        <end position="99"/>
    </location>
</feature>
<dbReference type="PROSITE" id="PS50960">
    <property type="entry name" value="HTH_PSQ"/>
    <property type="match status" value="1"/>
</dbReference>
<feature type="compositionally biased region" description="Polar residues" evidence="2">
    <location>
        <begin position="725"/>
        <end position="737"/>
    </location>
</feature>
<evidence type="ECO:0000313" key="5">
    <source>
        <dbReference type="Proteomes" id="UP000075885"/>
    </source>
</evidence>
<keyword evidence="1" id="KW-0238">DNA-binding</keyword>
<dbReference type="Proteomes" id="UP000075885">
    <property type="component" value="Unassembled WGS sequence"/>
</dbReference>
<feature type="region of interest" description="Disordered" evidence="2">
    <location>
        <begin position="65"/>
        <end position="112"/>
    </location>
</feature>
<feature type="compositionally biased region" description="Polar residues" evidence="2">
    <location>
        <begin position="600"/>
        <end position="609"/>
    </location>
</feature>
<feature type="compositionally biased region" description="Low complexity" evidence="2">
    <location>
        <begin position="681"/>
        <end position="715"/>
    </location>
</feature>
<dbReference type="InterPro" id="IPR007889">
    <property type="entry name" value="HTH_Psq"/>
</dbReference>
<feature type="compositionally biased region" description="Gly residues" evidence="2">
    <location>
        <begin position="139"/>
        <end position="154"/>
    </location>
</feature>
<feature type="DNA-binding region" description="H-T-H motif" evidence="1">
    <location>
        <begin position="187"/>
        <end position="207"/>
    </location>
</feature>
<dbReference type="STRING" id="199890.A0A182PB85"/>
<protein>
    <recommendedName>
        <fullName evidence="3">HTH psq-type domain-containing protein</fullName>
    </recommendedName>
</protein>
<feature type="compositionally biased region" description="Polar residues" evidence="2">
    <location>
        <begin position="626"/>
        <end position="635"/>
    </location>
</feature>
<organism evidence="4 5">
    <name type="scientific">Anopheles epiroticus</name>
    <dbReference type="NCBI Taxonomy" id="199890"/>
    <lineage>
        <taxon>Eukaryota</taxon>
        <taxon>Metazoa</taxon>
        <taxon>Ecdysozoa</taxon>
        <taxon>Arthropoda</taxon>
        <taxon>Hexapoda</taxon>
        <taxon>Insecta</taxon>
        <taxon>Pterygota</taxon>
        <taxon>Neoptera</taxon>
        <taxon>Endopterygota</taxon>
        <taxon>Diptera</taxon>
        <taxon>Nematocera</taxon>
        <taxon>Culicoidea</taxon>
        <taxon>Culicidae</taxon>
        <taxon>Anophelinae</taxon>
        <taxon>Anopheles</taxon>
    </lineage>
</organism>
<dbReference type="GO" id="GO:0005634">
    <property type="term" value="C:nucleus"/>
    <property type="evidence" value="ECO:0007669"/>
    <property type="project" value="UniProtKB-SubCell"/>
</dbReference>
<feature type="region of interest" description="Disordered" evidence="2">
    <location>
        <begin position="804"/>
        <end position="831"/>
    </location>
</feature>
<feature type="domain" description="HTH psq-type" evidence="3">
    <location>
        <begin position="159"/>
        <end position="211"/>
    </location>
</feature>
<dbReference type="EnsemblMetazoa" id="AEPI004190-RA">
    <property type="protein sequence ID" value="AEPI004190-PA"/>
    <property type="gene ID" value="AEPI004190"/>
</dbReference>
<dbReference type="Pfam" id="PF05225">
    <property type="entry name" value="HTH_psq"/>
    <property type="match status" value="1"/>
</dbReference>
<comment type="subcellular location">
    <subcellularLocation>
        <location evidence="1">Nucleus</location>
    </subcellularLocation>
</comment>
<evidence type="ECO:0000256" key="2">
    <source>
        <dbReference type="SAM" id="MobiDB-lite"/>
    </source>
</evidence>
<reference evidence="5" key="1">
    <citation type="submission" date="2013-03" db="EMBL/GenBank/DDBJ databases">
        <title>The Genome Sequence of Anopheles epiroticus epiroticus2.</title>
        <authorList>
            <consortium name="The Broad Institute Genomics Platform"/>
            <person name="Neafsey D.E."/>
            <person name="Howell P."/>
            <person name="Walker B."/>
            <person name="Young S.K."/>
            <person name="Zeng Q."/>
            <person name="Gargeya S."/>
            <person name="Fitzgerald M."/>
            <person name="Haas B."/>
            <person name="Abouelleil A."/>
            <person name="Allen A.W."/>
            <person name="Alvarado L."/>
            <person name="Arachchi H.M."/>
            <person name="Berlin A.M."/>
            <person name="Chapman S.B."/>
            <person name="Gainer-Dewar J."/>
            <person name="Goldberg J."/>
            <person name="Griggs A."/>
            <person name="Gujja S."/>
            <person name="Hansen M."/>
            <person name="Howarth C."/>
            <person name="Imamovic A."/>
            <person name="Ireland A."/>
            <person name="Larimer J."/>
            <person name="McCowan C."/>
            <person name="Murphy C."/>
            <person name="Pearson M."/>
            <person name="Poon T.W."/>
            <person name="Priest M."/>
            <person name="Roberts A."/>
            <person name="Saif S."/>
            <person name="Shea T."/>
            <person name="Sisk P."/>
            <person name="Sykes S."/>
            <person name="Wortman J."/>
            <person name="Nusbaum C."/>
            <person name="Birren B."/>
        </authorList>
    </citation>
    <scope>NUCLEOTIDE SEQUENCE [LARGE SCALE GENOMIC DNA]</scope>
    <source>
        <strain evidence="5">Epiroticus2</strain>
    </source>
</reference>
<feature type="region of interest" description="Disordered" evidence="2">
    <location>
        <begin position="415"/>
        <end position="498"/>
    </location>
</feature>
<name>A0A182PB85_9DIPT</name>
<evidence type="ECO:0000313" key="4">
    <source>
        <dbReference type="EnsemblMetazoa" id="AEPI004190-PA"/>
    </source>
</evidence>
<proteinExistence type="predicted"/>
<feature type="compositionally biased region" description="Low complexity" evidence="2">
    <location>
        <begin position="419"/>
        <end position="441"/>
    </location>
</feature>
<reference evidence="4" key="2">
    <citation type="submission" date="2020-05" db="UniProtKB">
        <authorList>
            <consortium name="EnsemblMetazoa"/>
        </authorList>
    </citation>
    <scope>IDENTIFICATION</scope>
    <source>
        <strain evidence="4">Epiroticus2</strain>
    </source>
</reference>
<feature type="compositionally biased region" description="Low complexity" evidence="2">
    <location>
        <begin position="100"/>
        <end position="112"/>
    </location>
</feature>
<evidence type="ECO:0000259" key="3">
    <source>
        <dbReference type="PROSITE" id="PS50960"/>
    </source>
</evidence>
<feature type="region of interest" description="Disordered" evidence="2">
    <location>
        <begin position="221"/>
        <end position="244"/>
    </location>
</feature>
<feature type="compositionally biased region" description="Low complexity" evidence="2">
    <location>
        <begin position="26"/>
        <end position="38"/>
    </location>
</feature>
<feature type="region of interest" description="Disordered" evidence="2">
    <location>
        <begin position="680"/>
        <end position="745"/>
    </location>
</feature>
<sequence>MDANGGAAGAGAGANGGSGNNGGLTGASTTNSNATTPQPTTPVQIYQHPFSPQIISVNPNSMVNSYQSSNLSTPTSPQAGSDQTAGLVYSTGTPNQSPLGTTTATASGTNASGNGGNGGATAGGNGAGGNGGTGGAGTAGNGAAGATGAAGGGAAVQPVKRKRSVNPQGDENFLRALEAVRFGGIGFCKAARLYGVNNRTLWLEYKKRGYPISRPSIKNRIKLEPNISPPPTATTPPGDENASLEHYDTALSSPALNMSLQQQQQVQQHQTTQQQQQVTAAQQQTQQHQQQQAQQQQQGADTANAAAAAAAAAVVAASSTPLMCPPHGHPMGVMGFLDTRHVDFTTTAGLHQMSRQRYPDTATVNMNTGAVNLQGLNFNSISLYVYIWEECYKRRVTPHRIKMGDMARMALGLVPGQTSSSTSSGASESSVGTAGSVGSSEQSTSTPGGHIVSSGTKRGRLLIRQQRIKKESDSSAIGQQPYEPDTPSDDNSPTAQYGHQNLLTVPSHHRFERQVSEPILPLSSSISVIGGPISSSAGESRQSVTERTHGHLLSVPTIQQSYTLVKQHSHPLLPSQTSTAGSHSTAATLEPLQTYTLQRQLSHPGSVQRGSSTPLTLVTSSSGSTHYLTPSSSLKTDSDEEGGSVPATPITAIPTIQLQSSVDRTGSSPTVVIVPADPVQTTTSTTTSSSIVASSVSEQQTNPPTSTITSAPTSTIRVKGEELSRSISTPLTSSRSTDIPGLDNPRSSHCPVVREGPALGCNFCWNTIDAHGRILRRKTKYHCPECQTNLCIVPCFQEYHERQSAENPTPTNDSGGGTKSGLRHYAKSGSM</sequence>
<feature type="region of interest" description="Disordered" evidence="2">
    <location>
        <begin position="600"/>
        <end position="652"/>
    </location>
</feature>
<dbReference type="VEuPathDB" id="VectorBase:AEPI004190"/>
<feature type="compositionally biased region" description="Gly residues" evidence="2">
    <location>
        <begin position="1"/>
        <end position="25"/>
    </location>
</feature>
<feature type="compositionally biased region" description="Basic residues" evidence="2">
    <location>
        <begin position="821"/>
        <end position="831"/>
    </location>
</feature>
<feature type="compositionally biased region" description="Polar residues" evidence="2">
    <location>
        <begin position="489"/>
        <end position="498"/>
    </location>
</feature>
<accession>A0A182PB85</accession>
<evidence type="ECO:0000256" key="1">
    <source>
        <dbReference type="PROSITE-ProRule" id="PRU00320"/>
    </source>
</evidence>
<feature type="region of interest" description="Disordered" evidence="2">
    <location>
        <begin position="1"/>
        <end position="45"/>
    </location>
</feature>
<dbReference type="AlphaFoldDB" id="A0A182PB85"/>
<feature type="compositionally biased region" description="Low complexity" evidence="2">
    <location>
        <begin position="610"/>
        <end position="625"/>
    </location>
</feature>
<dbReference type="Gene3D" id="1.10.10.60">
    <property type="entry name" value="Homeodomain-like"/>
    <property type="match status" value="1"/>
</dbReference>
<keyword evidence="5" id="KW-1185">Reference proteome</keyword>
<keyword evidence="1" id="KW-0539">Nucleus</keyword>
<feature type="region of interest" description="Disordered" evidence="2">
    <location>
        <begin position="139"/>
        <end position="167"/>
    </location>
</feature>